<dbReference type="InterPro" id="IPR001394">
    <property type="entry name" value="Peptidase_C19_UCH"/>
</dbReference>
<dbReference type="GO" id="GO:0070628">
    <property type="term" value="F:proteasome binding"/>
    <property type="evidence" value="ECO:0007669"/>
    <property type="project" value="TreeGrafter"/>
</dbReference>
<evidence type="ECO:0000256" key="7">
    <source>
        <dbReference type="SAM" id="Coils"/>
    </source>
</evidence>
<dbReference type="STRING" id="181874.A0A409YUB1"/>
<comment type="caution">
    <text evidence="10">The sequence shown here is derived from an EMBL/GenBank/DDBJ whole genome shotgun (WGS) entry which is preliminary data.</text>
</comment>
<dbReference type="PANTHER" id="PTHR43982">
    <property type="entry name" value="UBIQUITIN CARBOXYL-TERMINAL HYDROLASE"/>
    <property type="match status" value="1"/>
</dbReference>
<dbReference type="PANTHER" id="PTHR43982:SF6">
    <property type="entry name" value="UBIQUITIN CARBOXYL-TERMINAL HYDROLASE 2-RELATED"/>
    <property type="match status" value="1"/>
</dbReference>
<dbReference type="GO" id="GO:0061136">
    <property type="term" value="P:regulation of proteasomal protein catabolic process"/>
    <property type="evidence" value="ECO:0007669"/>
    <property type="project" value="TreeGrafter"/>
</dbReference>
<comment type="catalytic activity">
    <reaction evidence="1">
        <text>Thiol-dependent hydrolysis of ester, thioester, amide, peptide and isopeptide bonds formed by the C-terminal Gly of ubiquitin (a 76-residue protein attached to proteins as an intracellular targeting signal).</text>
        <dbReference type="EC" id="3.4.19.12"/>
    </reaction>
</comment>
<protein>
    <recommendedName>
        <fullName evidence="2">ubiquitinyl hydrolase 1</fullName>
        <ecNumber evidence="2">3.4.19.12</ecNumber>
    </recommendedName>
</protein>
<reference evidence="10 11" key="1">
    <citation type="journal article" date="2018" name="Evol. Lett.">
        <title>Horizontal gene cluster transfer increased hallucinogenic mushroom diversity.</title>
        <authorList>
            <person name="Reynolds H.T."/>
            <person name="Vijayakumar V."/>
            <person name="Gluck-Thaler E."/>
            <person name="Korotkin H.B."/>
            <person name="Matheny P.B."/>
            <person name="Slot J.C."/>
        </authorList>
    </citation>
    <scope>NUCLEOTIDE SEQUENCE [LARGE SCALE GENOMIC DNA]</scope>
    <source>
        <strain evidence="10 11">2629</strain>
    </source>
</reference>
<dbReference type="GO" id="GO:0043161">
    <property type="term" value="P:proteasome-mediated ubiquitin-dependent protein catabolic process"/>
    <property type="evidence" value="ECO:0007669"/>
    <property type="project" value="InterPro"/>
</dbReference>
<sequence>MDNSDTPKRRPLPTPGASGSQRPTTPVTAITNASPVPPATFYGKAPALPSRSRAHGSNHTAYLAPQESSRHDPPSYHQDSPSFREPELVIDEAGEDDLPPDLLPAEPSGWGDSSSEPHPWAVPDLSGWDAQPSSSWGNTNHSDFPIEGRSKTEESLWWNPEERKRYNRPGPGCLAPVLAEELHDTNHSLFHVNVNPPAWSQTAPATPAPSSARPSMTPPTDLLAPPPTEEELRTAVPHPRAYYCPKDNGWVILIWVSSSVVPPLARSYLNGKNPPLPDQIRRRRTVSCIDEADQPFGKTNKTHHYHFYEKAVDSLKLTPPFRQDEWQILEDLKQRRRAAYMHSEVDISNIKDDTDLVIDEDEVTEEGKLLDLYVCCQCSLYVVASGVISGVIPRKNIDELIRDKRSHPGVGKTPEQSVVLAMETLSTAIENKLWKGNDRMIKVSSNGFQTKLGWNPNVKRIFEIFGFTEDISDSSTTLRPPVTDFNTGRSNRRKLLRAWVEIGGWLADFKRINASHFKDWKDTKNSVHLDAVRELYQREIGAHPDQIPRGGLSDGMLQALRPLHEAWKRLGLTPTTYSPGQHLFSINKADQADIFSSDLLTFAYLAQCRCDPAGTPKYFTYLTEIIKTMEEYGSCPTELQDLLAMEQSRDRFTLQDIATAATTLGFGSDNLLKVDYDTEVPDDFVESAWKDCVKRSWRDPQHGSETHRLVNEAFRILAESRGSVPLRRVWESSKNIIMNPDRAYETIEIPKDMDDGMVITVYNMRLEETPSQSSKMRDALMVIAEVRDSERLRQYLATGQDPGDIQPPTRPDLPRGLNQLGNTCYLNSLLQYFYTIKDLREAVLPMSKLDLKVLEDEKLTDEDLKRHRVGGRLVTRREIVRSRKFVNQLASLFNNLEYCESAAVTPTIELAKLALITSRDEEEDEVDKGGTDSSHDTEATLVEDGPVRPSGPSQSPDRKSTVLGKRSRDLDRQRSEMDIDSPISGSPKEKDGFVFVPSNPDSPPSKQVEPSTSKNRLLDKDGDARMQSPEKPPLPPRKRTTPTSDSTMMFGKQHDVAECMDNCMFQIETALLRFDNYDITDKTSVVKRLFYGKIRQRLTGINVQHSRSSIHEKEDLFSHLPVNVTNDGVDIYDGLSGYFDDIVEFEGRKVRMEMSLVELPPVLQIQLQRVQFNRETLQPYKSQAYVKFGENLYMDRFMDNADPARKARSKAIQQELNATRERLRLLVEGKDTPFGTSLDHTKSYLQTLQKSVPGIDQDLLQRLHNEKSRIHDEIDRLRVHADNLKDKLENIWKDSTQVAYELTSVFIHRGSSPSFGHYFFYSRHLPGAPDSWFKYNDSDVSVVSKDEVLADTTGSTANPYLLVFARKGADVVDTVKRYDPSLDSP</sequence>
<dbReference type="Gene3D" id="3.90.70.10">
    <property type="entry name" value="Cysteine proteinases"/>
    <property type="match status" value="2"/>
</dbReference>
<evidence type="ECO:0000256" key="2">
    <source>
        <dbReference type="ARBA" id="ARBA00012759"/>
    </source>
</evidence>
<name>A0A409YUB1_9AGAR</name>
<keyword evidence="11" id="KW-1185">Reference proteome</keyword>
<dbReference type="GO" id="GO:0016579">
    <property type="term" value="P:protein deubiquitination"/>
    <property type="evidence" value="ECO:0007669"/>
    <property type="project" value="InterPro"/>
</dbReference>
<dbReference type="OrthoDB" id="2420415at2759"/>
<evidence type="ECO:0000313" key="10">
    <source>
        <dbReference type="EMBL" id="PPR06604.1"/>
    </source>
</evidence>
<accession>A0A409YUB1</accession>
<dbReference type="InterPro" id="IPR028889">
    <property type="entry name" value="USP"/>
</dbReference>
<keyword evidence="6" id="KW-0788">Thiol protease</keyword>
<evidence type="ECO:0000313" key="11">
    <source>
        <dbReference type="Proteomes" id="UP000284842"/>
    </source>
</evidence>
<evidence type="ECO:0000259" key="9">
    <source>
        <dbReference type="PROSITE" id="PS50235"/>
    </source>
</evidence>
<dbReference type="PROSITE" id="PS00972">
    <property type="entry name" value="USP_1"/>
    <property type="match status" value="1"/>
</dbReference>
<evidence type="ECO:0000256" key="5">
    <source>
        <dbReference type="ARBA" id="ARBA00022801"/>
    </source>
</evidence>
<feature type="compositionally biased region" description="Basic and acidic residues" evidence="8">
    <location>
        <begin position="927"/>
        <end position="938"/>
    </location>
</feature>
<feature type="compositionally biased region" description="Basic and acidic residues" evidence="8">
    <location>
        <begin position="956"/>
        <end position="977"/>
    </location>
</feature>
<dbReference type="PROSITE" id="PS00973">
    <property type="entry name" value="USP_2"/>
    <property type="match status" value="1"/>
</dbReference>
<feature type="compositionally biased region" description="Polar residues" evidence="8">
    <location>
        <begin position="1004"/>
        <end position="1015"/>
    </location>
</feature>
<evidence type="ECO:0000256" key="3">
    <source>
        <dbReference type="ARBA" id="ARBA00022670"/>
    </source>
</evidence>
<dbReference type="InterPro" id="IPR018200">
    <property type="entry name" value="USP_CS"/>
</dbReference>
<dbReference type="PROSITE" id="PS50235">
    <property type="entry name" value="USP_3"/>
    <property type="match status" value="1"/>
</dbReference>
<dbReference type="InParanoid" id="A0A409YUB1"/>
<keyword evidence="3" id="KW-0645">Protease</keyword>
<dbReference type="CDD" id="cd02666">
    <property type="entry name" value="Peptidase_C19J"/>
    <property type="match status" value="1"/>
</dbReference>
<feature type="compositionally biased region" description="Polar residues" evidence="8">
    <location>
        <begin position="17"/>
        <end position="34"/>
    </location>
</feature>
<feature type="region of interest" description="Disordered" evidence="8">
    <location>
        <begin position="1"/>
        <end position="119"/>
    </location>
</feature>
<dbReference type="GO" id="GO:0004843">
    <property type="term" value="F:cysteine-type deubiquitinase activity"/>
    <property type="evidence" value="ECO:0007669"/>
    <property type="project" value="UniProtKB-EC"/>
</dbReference>
<dbReference type="Proteomes" id="UP000284842">
    <property type="component" value="Unassembled WGS sequence"/>
</dbReference>
<feature type="coiled-coil region" evidence="7">
    <location>
        <begin position="1260"/>
        <end position="1287"/>
    </location>
</feature>
<gene>
    <name evidence="10" type="ORF">CVT24_001789</name>
</gene>
<dbReference type="SUPFAM" id="SSF54001">
    <property type="entry name" value="Cysteine proteinases"/>
    <property type="match status" value="1"/>
</dbReference>
<feature type="compositionally biased region" description="Acidic residues" evidence="8">
    <location>
        <begin position="88"/>
        <end position="99"/>
    </location>
</feature>
<feature type="compositionally biased region" description="Low complexity" evidence="8">
    <location>
        <begin position="200"/>
        <end position="223"/>
    </location>
</feature>
<dbReference type="EC" id="3.4.19.12" evidence="2"/>
<dbReference type="InterPro" id="IPR025305">
    <property type="entry name" value="UCH_repeat_domain"/>
</dbReference>
<evidence type="ECO:0000256" key="1">
    <source>
        <dbReference type="ARBA" id="ARBA00000707"/>
    </source>
</evidence>
<evidence type="ECO:0000256" key="4">
    <source>
        <dbReference type="ARBA" id="ARBA00022786"/>
    </source>
</evidence>
<feature type="domain" description="USP" evidence="9">
    <location>
        <begin position="815"/>
        <end position="1367"/>
    </location>
</feature>
<evidence type="ECO:0000256" key="6">
    <source>
        <dbReference type="ARBA" id="ARBA00022807"/>
    </source>
</evidence>
<evidence type="ECO:0000256" key="8">
    <source>
        <dbReference type="SAM" id="MobiDB-lite"/>
    </source>
</evidence>
<keyword evidence="7" id="KW-0175">Coiled coil</keyword>
<proteinExistence type="predicted"/>
<dbReference type="InterPro" id="IPR038765">
    <property type="entry name" value="Papain-like_cys_pep_sf"/>
</dbReference>
<keyword evidence="5" id="KW-0378">Hydrolase</keyword>
<dbReference type="Pfam" id="PF13446">
    <property type="entry name" value="RPT"/>
    <property type="match status" value="1"/>
</dbReference>
<dbReference type="Pfam" id="PF00443">
    <property type="entry name" value="UCH"/>
    <property type="match status" value="1"/>
</dbReference>
<dbReference type="EMBL" id="NHTK01000606">
    <property type="protein sequence ID" value="PPR06604.1"/>
    <property type="molecule type" value="Genomic_DNA"/>
</dbReference>
<feature type="region of interest" description="Disordered" evidence="8">
    <location>
        <begin position="200"/>
        <end position="231"/>
    </location>
</feature>
<organism evidence="10 11">
    <name type="scientific">Panaeolus cyanescens</name>
    <dbReference type="NCBI Taxonomy" id="181874"/>
    <lineage>
        <taxon>Eukaryota</taxon>
        <taxon>Fungi</taxon>
        <taxon>Dikarya</taxon>
        <taxon>Basidiomycota</taxon>
        <taxon>Agaricomycotina</taxon>
        <taxon>Agaricomycetes</taxon>
        <taxon>Agaricomycetidae</taxon>
        <taxon>Agaricales</taxon>
        <taxon>Agaricineae</taxon>
        <taxon>Galeropsidaceae</taxon>
        <taxon>Panaeolus</taxon>
    </lineage>
</organism>
<dbReference type="InterPro" id="IPR044635">
    <property type="entry name" value="UBP14-like"/>
</dbReference>
<keyword evidence="4" id="KW-0833">Ubl conjugation pathway</keyword>
<feature type="compositionally biased region" description="Polar residues" evidence="8">
    <location>
        <begin position="131"/>
        <end position="142"/>
    </location>
</feature>
<feature type="region of interest" description="Disordered" evidence="8">
    <location>
        <begin position="919"/>
        <end position="1048"/>
    </location>
</feature>
<feature type="region of interest" description="Disordered" evidence="8">
    <location>
        <begin position="128"/>
        <end position="147"/>
    </location>
</feature>